<sequence length="89" mass="9564">MRFALAMACLTLTSIAQAQGLSAQASAQSSAQCGRMAHRGGSYRFEGVGFSTASAQAAIRNCCYYGQRTPVEIGVSRGRNGWYACVRYR</sequence>
<organism evidence="1">
    <name type="scientific">uncultured Caudovirales phage</name>
    <dbReference type="NCBI Taxonomy" id="2100421"/>
    <lineage>
        <taxon>Viruses</taxon>
        <taxon>Duplodnaviria</taxon>
        <taxon>Heunggongvirae</taxon>
        <taxon>Uroviricota</taxon>
        <taxon>Caudoviricetes</taxon>
        <taxon>Peduoviridae</taxon>
        <taxon>Maltschvirus</taxon>
        <taxon>Maltschvirus maltsch</taxon>
    </lineage>
</organism>
<name>A0A6J7X0A6_9CAUD</name>
<reference evidence="1" key="1">
    <citation type="submission" date="2020-05" db="EMBL/GenBank/DDBJ databases">
        <authorList>
            <person name="Chiriac C."/>
            <person name="Salcher M."/>
            <person name="Ghai R."/>
            <person name="Kavagutti S V."/>
        </authorList>
    </citation>
    <scope>NUCLEOTIDE SEQUENCE</scope>
</reference>
<proteinExistence type="predicted"/>
<gene>
    <name evidence="1" type="ORF">UFOVP365_15</name>
</gene>
<dbReference type="EMBL" id="LR798309">
    <property type="protein sequence ID" value="CAB5222605.1"/>
    <property type="molecule type" value="Genomic_DNA"/>
</dbReference>
<protein>
    <submittedName>
        <fullName evidence="1">Uncharacterized protein</fullName>
    </submittedName>
</protein>
<accession>A0A6J7X0A6</accession>
<evidence type="ECO:0000313" key="1">
    <source>
        <dbReference type="EMBL" id="CAB5222605.1"/>
    </source>
</evidence>